<proteinExistence type="predicted"/>
<organism evidence="2 3">
    <name type="scientific">Aspergillus keveii</name>
    <dbReference type="NCBI Taxonomy" id="714993"/>
    <lineage>
        <taxon>Eukaryota</taxon>
        <taxon>Fungi</taxon>
        <taxon>Dikarya</taxon>
        <taxon>Ascomycota</taxon>
        <taxon>Pezizomycotina</taxon>
        <taxon>Eurotiomycetes</taxon>
        <taxon>Eurotiomycetidae</taxon>
        <taxon>Eurotiales</taxon>
        <taxon>Aspergillaceae</taxon>
        <taxon>Aspergillus</taxon>
        <taxon>Aspergillus subgen. Nidulantes</taxon>
    </lineage>
</organism>
<protein>
    <submittedName>
        <fullName evidence="2">Uncharacterized protein</fullName>
    </submittedName>
</protein>
<evidence type="ECO:0000313" key="3">
    <source>
        <dbReference type="Proteomes" id="UP001610563"/>
    </source>
</evidence>
<dbReference type="PANTHER" id="PTHR40788">
    <property type="entry name" value="CLR5 DOMAIN-CONTAINING PROTEIN-RELATED"/>
    <property type="match status" value="1"/>
</dbReference>
<reference evidence="2 3" key="1">
    <citation type="submission" date="2024-07" db="EMBL/GenBank/DDBJ databases">
        <title>Section-level genome sequencing and comparative genomics of Aspergillus sections Usti and Cavernicolus.</title>
        <authorList>
            <consortium name="Lawrence Berkeley National Laboratory"/>
            <person name="Nybo J.L."/>
            <person name="Vesth T.C."/>
            <person name="Theobald S."/>
            <person name="Frisvad J.C."/>
            <person name="Larsen T.O."/>
            <person name="Kjaerboelling I."/>
            <person name="Rothschild-Mancinelli K."/>
            <person name="Lyhne E.K."/>
            <person name="Kogle M.E."/>
            <person name="Barry K."/>
            <person name="Clum A."/>
            <person name="Na H."/>
            <person name="Ledsgaard L."/>
            <person name="Lin J."/>
            <person name="Lipzen A."/>
            <person name="Kuo A."/>
            <person name="Riley R."/>
            <person name="Mondo S."/>
            <person name="Labutti K."/>
            <person name="Haridas S."/>
            <person name="Pangalinan J."/>
            <person name="Salamov A.A."/>
            <person name="Simmons B.A."/>
            <person name="Magnuson J.K."/>
            <person name="Chen J."/>
            <person name="Drula E."/>
            <person name="Henrissat B."/>
            <person name="Wiebenga A."/>
            <person name="Lubbers R.J."/>
            <person name="Gomes A.C."/>
            <person name="Makela M.R."/>
            <person name="Stajich J."/>
            <person name="Grigoriev I.V."/>
            <person name="Mortensen U.H."/>
            <person name="De Vries R.P."/>
            <person name="Baker S.E."/>
            <person name="Andersen M.R."/>
        </authorList>
    </citation>
    <scope>NUCLEOTIDE SEQUENCE [LARGE SCALE GENOMIC DNA]</scope>
    <source>
        <strain evidence="2 3">CBS 209.92</strain>
    </source>
</reference>
<dbReference type="EMBL" id="JBFTWV010000332">
    <property type="protein sequence ID" value="KAL2782749.1"/>
    <property type="molecule type" value="Genomic_DNA"/>
</dbReference>
<feature type="compositionally biased region" description="Basic residues" evidence="1">
    <location>
        <begin position="308"/>
        <end position="317"/>
    </location>
</feature>
<accession>A0ABR4FHP9</accession>
<feature type="compositionally biased region" description="Basic and acidic residues" evidence="1">
    <location>
        <begin position="280"/>
        <end position="299"/>
    </location>
</feature>
<dbReference type="Proteomes" id="UP001610563">
    <property type="component" value="Unassembled WGS sequence"/>
</dbReference>
<name>A0ABR4FHP9_9EURO</name>
<gene>
    <name evidence="2" type="ORF">BJX66DRAFT_166838</name>
</gene>
<dbReference type="PANTHER" id="PTHR40788:SF2">
    <property type="entry name" value="CLR5 DOMAIN-CONTAINING PROTEIN"/>
    <property type="match status" value="1"/>
</dbReference>
<keyword evidence="3" id="KW-1185">Reference proteome</keyword>
<evidence type="ECO:0000313" key="2">
    <source>
        <dbReference type="EMBL" id="KAL2782749.1"/>
    </source>
</evidence>
<sequence length="799" mass="92354">MTGAQSTLADAEKRIRKRSQRILNAWTCLNWCTSNHGPTMEKRWNKRNSAKKRNLLLKVWPAIPQRRRPDIAADERCCFGSRPEEFRNCFLWPHLNQEDLTTTPALLELLTTRACRHPYEFLRTDRKWADFGVLMRRVSLETTNSDRMSITKDTYSTSLRLKGRHENHQGPEMSIGDVLLGLEIQEHLYTFLRGCCGQLMDDDTFSGYPADHVPVASQMWSPEELDLESFSTSMALTPYRYSASFDSNRLLDLVATKLCSAEHHYHDLREDPAYFEDTMREREQHRQEHLGTLEDKISELEGISQAKTQRKKGKYRPRTPGARARQPSQPDKDEVTVWNRTIKSAVSDALADIGMWGHLRQQLEELHALLHEDDTHIQPGHDLPESLIEPFRMLMYSLQPMCKYVIAKFRFAAHSSPQMRPHSVRTATHILTAPGFLTDKKRYRVWEITNLLYDPKIHDKTGLSVPIDALGHIIQEHSMIKDLFSPYVMVILSELFILAECLREIDFFQPWATMLKNSLCDKRDDLDSRWKERATSWTVSFAKEQHKFAELGEPTGDRFQYPAEKPRTAKSTAAMQKAEANLDAFWSMVEGKIEEALGKPFQDSIWGSLRENHQLRRTPDWTGTAEARRSIAASSVIGRLPKDIYFELEHRTRSPEKKEAETLSRVKYKTRGPATRPADVSSPRLGREIPSAQRIMIQDDDVEVFDALFHTPKSVPPKTIQWKSLTRAMASAGFSFELLYGSVWRFEHPHIKRSIEFHSPHPNSEVTLRRARYYGRLLGRVYGLDRSCFVTIDDTTLRT</sequence>
<comment type="caution">
    <text evidence="2">The sequence shown here is derived from an EMBL/GenBank/DDBJ whole genome shotgun (WGS) entry which is preliminary data.</text>
</comment>
<evidence type="ECO:0000256" key="1">
    <source>
        <dbReference type="SAM" id="MobiDB-lite"/>
    </source>
</evidence>
<feature type="region of interest" description="Disordered" evidence="1">
    <location>
        <begin position="280"/>
        <end position="334"/>
    </location>
</feature>